<comment type="caution">
    <text evidence="3">The sequence shown here is derived from an EMBL/GenBank/DDBJ whole genome shotgun (WGS) entry which is preliminary data.</text>
</comment>
<dbReference type="InterPro" id="IPR001387">
    <property type="entry name" value="Cro/C1-type_HTH"/>
</dbReference>
<dbReference type="OrthoDB" id="9814553at2"/>
<dbReference type="InterPro" id="IPR011051">
    <property type="entry name" value="RmlC_Cupin_sf"/>
</dbReference>
<dbReference type="GO" id="GO:0003677">
    <property type="term" value="F:DNA binding"/>
    <property type="evidence" value="ECO:0007669"/>
    <property type="project" value="UniProtKB-KW"/>
</dbReference>
<dbReference type="InterPro" id="IPR014710">
    <property type="entry name" value="RmlC-like_jellyroll"/>
</dbReference>
<dbReference type="CDD" id="cd02209">
    <property type="entry name" value="cupin_XRE_C"/>
    <property type="match status" value="1"/>
</dbReference>
<dbReference type="RefSeq" id="WP_058353752.1">
    <property type="nucleotide sequence ID" value="NZ_CABMMD010000188.1"/>
</dbReference>
<dbReference type="Gene3D" id="1.10.260.40">
    <property type="entry name" value="lambda repressor-like DNA-binding domains"/>
    <property type="match status" value="1"/>
</dbReference>
<dbReference type="EMBL" id="LNAM01000188">
    <property type="protein sequence ID" value="KSV58020.1"/>
    <property type="molecule type" value="Genomic_DNA"/>
</dbReference>
<dbReference type="PROSITE" id="PS50943">
    <property type="entry name" value="HTH_CROC1"/>
    <property type="match status" value="1"/>
</dbReference>
<dbReference type="InterPro" id="IPR013096">
    <property type="entry name" value="Cupin_2"/>
</dbReference>
<dbReference type="PANTHER" id="PTHR46797">
    <property type="entry name" value="HTH-TYPE TRANSCRIPTIONAL REGULATOR"/>
    <property type="match status" value="1"/>
</dbReference>
<dbReference type="CDD" id="cd00093">
    <property type="entry name" value="HTH_XRE"/>
    <property type="match status" value="1"/>
</dbReference>
<dbReference type="SUPFAM" id="SSF47413">
    <property type="entry name" value="lambda repressor-like DNA-binding domains"/>
    <property type="match status" value="1"/>
</dbReference>
<dbReference type="Pfam" id="PF01381">
    <property type="entry name" value="HTH_3"/>
    <property type="match status" value="1"/>
</dbReference>
<keyword evidence="1" id="KW-0238">DNA-binding</keyword>
<dbReference type="InterPro" id="IPR010982">
    <property type="entry name" value="Lambda_DNA-bd_dom_sf"/>
</dbReference>
<evidence type="ECO:0000313" key="3">
    <source>
        <dbReference type="EMBL" id="KSV58020.1"/>
    </source>
</evidence>
<proteinExistence type="predicted"/>
<reference evidence="3 4" key="1">
    <citation type="submission" date="2015-11" db="EMBL/GenBank/DDBJ databases">
        <title>Butyribacter intestini gen. nov., sp. nov., a butyric acid-producing bacterium of the family Lachnospiraceae isolated from the human faeces.</title>
        <authorList>
            <person name="Zou Y."/>
            <person name="Xue W."/>
            <person name="Luo G."/>
            <person name="Lv M."/>
        </authorList>
    </citation>
    <scope>NUCLEOTIDE SEQUENCE [LARGE SCALE GENOMIC DNA]</scope>
    <source>
        <strain evidence="3 4">ACET-33324</strain>
    </source>
</reference>
<accession>A0A0V8QBY4</accession>
<sequence>MDIGKKIKELRLQNDLTLENLASRSELTKGFLSQVERNLTSPSISTLEDILEALGTNLSEFFHEEEEEQIVFSTKDFFVDKQEEYQIEWIIPNAQKNEMEPILLTLLPGGKSMEMIAHQGEEFGFVLKGNVTLMCDNKKYRLKAKDTFYMSGKKNHYLCNNSTSEALVLWITTPPMF</sequence>
<organism evidence="3 4">
    <name type="scientific">Acetivibrio ethanolgignens</name>
    <dbReference type="NCBI Taxonomy" id="290052"/>
    <lineage>
        <taxon>Bacteria</taxon>
        <taxon>Bacillati</taxon>
        <taxon>Bacillota</taxon>
        <taxon>Clostridia</taxon>
        <taxon>Eubacteriales</taxon>
        <taxon>Oscillospiraceae</taxon>
        <taxon>Acetivibrio</taxon>
    </lineage>
</organism>
<dbReference type="SUPFAM" id="SSF51182">
    <property type="entry name" value="RmlC-like cupins"/>
    <property type="match status" value="1"/>
</dbReference>
<dbReference type="Gene3D" id="2.60.120.10">
    <property type="entry name" value="Jelly Rolls"/>
    <property type="match status" value="1"/>
</dbReference>
<dbReference type="PANTHER" id="PTHR46797:SF2">
    <property type="entry name" value="TRANSCRIPTIONAL REGULATOR"/>
    <property type="match status" value="1"/>
</dbReference>
<gene>
    <name evidence="3" type="ORF">ASU35_14365</name>
</gene>
<name>A0A0V8QBY4_9FIRM</name>
<dbReference type="Pfam" id="PF07883">
    <property type="entry name" value="Cupin_2"/>
    <property type="match status" value="1"/>
</dbReference>
<evidence type="ECO:0000313" key="4">
    <source>
        <dbReference type="Proteomes" id="UP000054874"/>
    </source>
</evidence>
<dbReference type="InterPro" id="IPR050807">
    <property type="entry name" value="TransReg_Diox_bact_type"/>
</dbReference>
<dbReference type="STRING" id="290052.ASU35_14365"/>
<dbReference type="GO" id="GO:0003700">
    <property type="term" value="F:DNA-binding transcription factor activity"/>
    <property type="evidence" value="ECO:0007669"/>
    <property type="project" value="TreeGrafter"/>
</dbReference>
<protein>
    <submittedName>
        <fullName evidence="3">Cro/Cl family transcriptional regulator</fullName>
    </submittedName>
</protein>
<feature type="domain" description="HTH cro/C1-type" evidence="2">
    <location>
        <begin position="7"/>
        <end position="61"/>
    </location>
</feature>
<dbReference type="Proteomes" id="UP000054874">
    <property type="component" value="Unassembled WGS sequence"/>
</dbReference>
<dbReference type="GO" id="GO:0005829">
    <property type="term" value="C:cytosol"/>
    <property type="evidence" value="ECO:0007669"/>
    <property type="project" value="TreeGrafter"/>
</dbReference>
<evidence type="ECO:0000259" key="2">
    <source>
        <dbReference type="PROSITE" id="PS50943"/>
    </source>
</evidence>
<evidence type="ECO:0000256" key="1">
    <source>
        <dbReference type="ARBA" id="ARBA00023125"/>
    </source>
</evidence>
<dbReference type="SMART" id="SM00530">
    <property type="entry name" value="HTH_XRE"/>
    <property type="match status" value="1"/>
</dbReference>
<dbReference type="AlphaFoldDB" id="A0A0V8QBY4"/>
<keyword evidence="4" id="KW-1185">Reference proteome</keyword>